<dbReference type="Gene3D" id="1.10.10.10">
    <property type="entry name" value="Winged helix-like DNA-binding domain superfamily/Winged helix DNA-binding domain"/>
    <property type="match status" value="1"/>
</dbReference>
<dbReference type="GO" id="GO:0003908">
    <property type="term" value="F:methylated-DNA-[protein]-cysteine S-methyltransferase activity"/>
    <property type="evidence" value="ECO:0007669"/>
    <property type="project" value="UniProtKB-EC"/>
</dbReference>
<dbReference type="InterPro" id="IPR014048">
    <property type="entry name" value="MethylDNA_cys_MeTrfase_DNA-bd"/>
</dbReference>
<keyword evidence="7" id="KW-0234">DNA repair</keyword>
<evidence type="ECO:0000256" key="7">
    <source>
        <dbReference type="ARBA" id="ARBA00023204"/>
    </source>
</evidence>
<evidence type="ECO:0000256" key="4">
    <source>
        <dbReference type="ARBA" id="ARBA00022603"/>
    </source>
</evidence>
<evidence type="ECO:0000256" key="6">
    <source>
        <dbReference type="ARBA" id="ARBA00022763"/>
    </source>
</evidence>
<keyword evidence="4" id="KW-0489">Methyltransferase</keyword>
<dbReference type="InterPro" id="IPR036388">
    <property type="entry name" value="WH-like_DNA-bd_sf"/>
</dbReference>
<dbReference type="CDD" id="cd06445">
    <property type="entry name" value="ATase"/>
    <property type="match status" value="1"/>
</dbReference>
<dbReference type="InterPro" id="IPR036217">
    <property type="entry name" value="MethylDNA_cys_MeTrfase_DNAb"/>
</dbReference>
<gene>
    <name evidence="10" type="ORF">S03H2_01457</name>
</gene>
<feature type="domain" description="Methylated-DNA-[protein]-cysteine S-methyltransferase DNA binding" evidence="9">
    <location>
        <begin position="14"/>
        <end position="98"/>
    </location>
</feature>
<accession>X1DI49</accession>
<evidence type="ECO:0000256" key="5">
    <source>
        <dbReference type="ARBA" id="ARBA00022679"/>
    </source>
</evidence>
<evidence type="ECO:0000259" key="9">
    <source>
        <dbReference type="Pfam" id="PF01035"/>
    </source>
</evidence>
<dbReference type="PANTHER" id="PTHR10815:SF13">
    <property type="entry name" value="METHYLATED-DNA--PROTEIN-CYSTEINE METHYLTRANSFERASE"/>
    <property type="match status" value="1"/>
</dbReference>
<keyword evidence="6" id="KW-0227">DNA damage</keyword>
<reference evidence="10" key="1">
    <citation type="journal article" date="2014" name="Front. Microbiol.">
        <title>High frequency of phylogenetically diverse reductive dehalogenase-homologous genes in deep subseafloor sedimentary metagenomes.</title>
        <authorList>
            <person name="Kawai M."/>
            <person name="Futagami T."/>
            <person name="Toyoda A."/>
            <person name="Takaki Y."/>
            <person name="Nishi S."/>
            <person name="Hori S."/>
            <person name="Arai W."/>
            <person name="Tsubouchi T."/>
            <person name="Morono Y."/>
            <person name="Uchiyama I."/>
            <person name="Ito T."/>
            <person name="Fujiyama A."/>
            <person name="Inagaki F."/>
            <person name="Takami H."/>
        </authorList>
    </citation>
    <scope>NUCLEOTIDE SEQUENCE</scope>
    <source>
        <strain evidence="10">Expedition CK06-06</strain>
    </source>
</reference>
<dbReference type="AlphaFoldDB" id="X1DI49"/>
<dbReference type="InterPro" id="IPR001497">
    <property type="entry name" value="MethylDNA_cys_MeTrfase_AS"/>
</dbReference>
<comment type="catalytic activity">
    <reaction evidence="8">
        <text>a 6-O-methyl-2'-deoxyguanosine in DNA + L-cysteinyl-[protein] = S-methyl-L-cysteinyl-[protein] + a 2'-deoxyguanosine in DNA</text>
        <dbReference type="Rhea" id="RHEA:24000"/>
        <dbReference type="Rhea" id="RHEA-COMP:10131"/>
        <dbReference type="Rhea" id="RHEA-COMP:10132"/>
        <dbReference type="Rhea" id="RHEA-COMP:11367"/>
        <dbReference type="Rhea" id="RHEA-COMP:11368"/>
        <dbReference type="ChEBI" id="CHEBI:29950"/>
        <dbReference type="ChEBI" id="CHEBI:82612"/>
        <dbReference type="ChEBI" id="CHEBI:85445"/>
        <dbReference type="ChEBI" id="CHEBI:85448"/>
        <dbReference type="EC" id="2.1.1.63"/>
    </reaction>
</comment>
<name>X1DI49_9ZZZZ</name>
<dbReference type="SUPFAM" id="SSF46767">
    <property type="entry name" value="Methylated DNA-protein cysteine methyltransferase, C-terminal domain"/>
    <property type="match status" value="1"/>
</dbReference>
<comment type="catalytic activity">
    <reaction evidence="1">
        <text>a 4-O-methyl-thymidine in DNA + L-cysteinyl-[protein] = a thymidine in DNA + S-methyl-L-cysteinyl-[protein]</text>
        <dbReference type="Rhea" id="RHEA:53428"/>
        <dbReference type="Rhea" id="RHEA-COMP:10131"/>
        <dbReference type="Rhea" id="RHEA-COMP:10132"/>
        <dbReference type="Rhea" id="RHEA-COMP:13555"/>
        <dbReference type="Rhea" id="RHEA-COMP:13556"/>
        <dbReference type="ChEBI" id="CHEBI:29950"/>
        <dbReference type="ChEBI" id="CHEBI:82612"/>
        <dbReference type="ChEBI" id="CHEBI:137386"/>
        <dbReference type="ChEBI" id="CHEBI:137387"/>
        <dbReference type="EC" id="2.1.1.63"/>
    </reaction>
</comment>
<sequence>MDVLLDLKNIFKTDFSRKVINSLIKIRLGESTTYSDIAKKINSKAYRAVGSVLRNNPLPLIIPCHRVIKKNGKIGGFMGKMDEDWQINLKRSLLRIEGFMI</sequence>
<dbReference type="EC" id="2.1.1.63" evidence="3"/>
<protein>
    <recommendedName>
        <fullName evidence="3">methylated-DNA--[protein]-cysteine S-methyltransferase</fullName>
        <ecNumber evidence="3">2.1.1.63</ecNumber>
    </recommendedName>
</protein>
<dbReference type="EMBL" id="BARU01000428">
    <property type="protein sequence ID" value="GAH20546.1"/>
    <property type="molecule type" value="Genomic_DNA"/>
</dbReference>
<evidence type="ECO:0000256" key="1">
    <source>
        <dbReference type="ARBA" id="ARBA00001286"/>
    </source>
</evidence>
<evidence type="ECO:0000256" key="3">
    <source>
        <dbReference type="ARBA" id="ARBA00011918"/>
    </source>
</evidence>
<evidence type="ECO:0000256" key="8">
    <source>
        <dbReference type="ARBA" id="ARBA00049348"/>
    </source>
</evidence>
<evidence type="ECO:0000313" key="10">
    <source>
        <dbReference type="EMBL" id="GAH20546.1"/>
    </source>
</evidence>
<dbReference type="NCBIfam" id="TIGR00589">
    <property type="entry name" value="ogt"/>
    <property type="match status" value="1"/>
</dbReference>
<dbReference type="GO" id="GO:0032259">
    <property type="term" value="P:methylation"/>
    <property type="evidence" value="ECO:0007669"/>
    <property type="project" value="UniProtKB-KW"/>
</dbReference>
<keyword evidence="5" id="KW-0808">Transferase</keyword>
<dbReference type="Pfam" id="PF01035">
    <property type="entry name" value="DNA_binding_1"/>
    <property type="match status" value="1"/>
</dbReference>
<organism evidence="10">
    <name type="scientific">marine sediment metagenome</name>
    <dbReference type="NCBI Taxonomy" id="412755"/>
    <lineage>
        <taxon>unclassified sequences</taxon>
        <taxon>metagenomes</taxon>
        <taxon>ecological metagenomes</taxon>
    </lineage>
</organism>
<dbReference type="GO" id="GO:0006281">
    <property type="term" value="P:DNA repair"/>
    <property type="evidence" value="ECO:0007669"/>
    <property type="project" value="UniProtKB-KW"/>
</dbReference>
<evidence type="ECO:0000256" key="2">
    <source>
        <dbReference type="ARBA" id="ARBA00008711"/>
    </source>
</evidence>
<dbReference type="PANTHER" id="PTHR10815">
    <property type="entry name" value="METHYLATED-DNA--PROTEIN-CYSTEINE METHYLTRANSFERASE"/>
    <property type="match status" value="1"/>
</dbReference>
<comment type="similarity">
    <text evidence="2">Belongs to the MGMT family.</text>
</comment>
<proteinExistence type="inferred from homology"/>
<dbReference type="FunFam" id="1.10.10.10:FF:000214">
    <property type="entry name" value="Methylated-DNA--protein-cysteine methyltransferase"/>
    <property type="match status" value="1"/>
</dbReference>
<dbReference type="PROSITE" id="PS00374">
    <property type="entry name" value="MGMT"/>
    <property type="match status" value="1"/>
</dbReference>
<comment type="caution">
    <text evidence="10">The sequence shown here is derived from an EMBL/GenBank/DDBJ whole genome shotgun (WGS) entry which is preliminary data.</text>
</comment>